<evidence type="ECO:0000256" key="5">
    <source>
        <dbReference type="ARBA" id="ARBA00022714"/>
    </source>
</evidence>
<evidence type="ECO:0000256" key="11">
    <source>
        <dbReference type="ARBA" id="ARBA00023014"/>
    </source>
</evidence>
<dbReference type="PROSITE" id="PS51384">
    <property type="entry name" value="FAD_FR"/>
    <property type="match status" value="1"/>
</dbReference>
<dbReference type="GO" id="GO:0050660">
    <property type="term" value="F:flavin adenine dinucleotide binding"/>
    <property type="evidence" value="ECO:0007669"/>
    <property type="project" value="TreeGrafter"/>
</dbReference>
<dbReference type="Pfam" id="PF08022">
    <property type="entry name" value="FAD_binding_8"/>
    <property type="match status" value="1"/>
</dbReference>
<feature type="transmembrane region" description="Helical" evidence="13">
    <location>
        <begin position="89"/>
        <end position="106"/>
    </location>
</feature>
<dbReference type="Proteomes" id="UP000751518">
    <property type="component" value="Unassembled WGS sequence"/>
</dbReference>
<dbReference type="GO" id="GO:0016020">
    <property type="term" value="C:membrane"/>
    <property type="evidence" value="ECO:0007669"/>
    <property type="project" value="UniProtKB-SubCell"/>
</dbReference>
<dbReference type="InterPro" id="IPR039261">
    <property type="entry name" value="FNR_nucleotide-bd"/>
</dbReference>
<sequence>MGVNKKKVVRIRRLIIIYYVLVVIVWFVSKWFTNRSIVAPNLLSFSQLFAILALSGLSLQPLLSSRWQSLERGVGLERLVSWHKKNAKFVYVLAAIHPIYIAFYYLRHTISPLRAVLAYGWPYLVGVATLVTLTLIVFTSIYRNTIKIKYQTWQLIHKLVYVALVLAFIHALFIGSDVFIVSPLFIWLICTMLLAIVGIYLRVVLRHLRKNRHEFAVVDIKKETHNVHTITLESIDKPVCDFMPGQFAFVSFKSKRVSDEEHHFTIASAPNKQFVQFSIKESGDFTSTVKDLEIGDRALVEGPFGVFVNPNNEGPIVFTAGGIGVTPIMSMLRTMHETGLYAPTVLIYANQTRNDIVFLDELNEIAEQGWLKIVHVLSKEQVEGYYSGYVSKEIYEKEVGNVKEKKHFVVGPDAMNKAVLGVLEELEVPKENIFTERFTLV</sequence>
<proteinExistence type="predicted"/>
<reference evidence="15" key="2">
    <citation type="journal article" date="2021" name="Microbiome">
        <title>Successional dynamics and alternative stable states in a saline activated sludge microbial community over 9 years.</title>
        <authorList>
            <person name="Wang Y."/>
            <person name="Ye J."/>
            <person name="Ju F."/>
            <person name="Liu L."/>
            <person name="Boyd J.A."/>
            <person name="Deng Y."/>
            <person name="Parks D.H."/>
            <person name="Jiang X."/>
            <person name="Yin X."/>
            <person name="Woodcroft B.J."/>
            <person name="Tyson G.W."/>
            <person name="Hugenholtz P."/>
            <person name="Polz M.F."/>
            <person name="Zhang T."/>
        </authorList>
    </citation>
    <scope>NUCLEOTIDE SEQUENCE</scope>
    <source>
        <strain evidence="15">HKST-UBA03</strain>
    </source>
</reference>
<feature type="domain" description="FAD-binding FR-type" evidence="14">
    <location>
        <begin position="210"/>
        <end position="310"/>
    </location>
</feature>
<keyword evidence="5" id="KW-0001">2Fe-2S</keyword>
<feature type="transmembrane region" description="Helical" evidence="13">
    <location>
        <begin position="159"/>
        <end position="179"/>
    </location>
</feature>
<dbReference type="GO" id="GO:0051537">
    <property type="term" value="F:2 iron, 2 sulfur cluster binding"/>
    <property type="evidence" value="ECO:0007669"/>
    <property type="project" value="UniProtKB-KW"/>
</dbReference>
<dbReference type="PANTHER" id="PTHR47354:SF8">
    <property type="entry name" value="1,2-PHENYLACETYL-COA EPOXIDASE, SUBUNIT E"/>
    <property type="match status" value="1"/>
</dbReference>
<evidence type="ECO:0000256" key="12">
    <source>
        <dbReference type="ARBA" id="ARBA00023136"/>
    </source>
</evidence>
<evidence type="ECO:0000256" key="1">
    <source>
        <dbReference type="ARBA" id="ARBA00001974"/>
    </source>
</evidence>
<evidence type="ECO:0000313" key="16">
    <source>
        <dbReference type="Proteomes" id="UP000751518"/>
    </source>
</evidence>
<evidence type="ECO:0000256" key="2">
    <source>
        <dbReference type="ARBA" id="ARBA00004141"/>
    </source>
</evidence>
<dbReference type="Gene3D" id="3.40.50.80">
    <property type="entry name" value="Nucleotide-binding domain of ferredoxin-NADP reductase (FNR) module"/>
    <property type="match status" value="1"/>
</dbReference>
<evidence type="ECO:0000313" key="15">
    <source>
        <dbReference type="EMBL" id="MCA9392314.1"/>
    </source>
</evidence>
<keyword evidence="11" id="KW-0411">Iron-sulfur</keyword>
<feature type="transmembrane region" description="Helical" evidence="13">
    <location>
        <begin position="14"/>
        <end position="32"/>
    </location>
</feature>
<dbReference type="SUPFAM" id="SSF52343">
    <property type="entry name" value="Ferredoxin reductase-like, C-terminal NADP-linked domain"/>
    <property type="match status" value="1"/>
</dbReference>
<keyword evidence="9" id="KW-0560">Oxidoreductase</keyword>
<evidence type="ECO:0000256" key="4">
    <source>
        <dbReference type="ARBA" id="ARBA00022692"/>
    </source>
</evidence>
<dbReference type="InterPro" id="IPR001433">
    <property type="entry name" value="OxRdtase_FAD/NAD-bd"/>
</dbReference>
<dbReference type="EMBL" id="JAGQKZ010000037">
    <property type="protein sequence ID" value="MCA9392314.1"/>
    <property type="molecule type" value="Genomic_DNA"/>
</dbReference>
<keyword evidence="7" id="KW-0274">FAD</keyword>
<gene>
    <name evidence="15" type="ORF">KC614_03870</name>
</gene>
<comment type="caution">
    <text evidence="15">The sequence shown here is derived from an EMBL/GenBank/DDBJ whole genome shotgun (WGS) entry which is preliminary data.</text>
</comment>
<evidence type="ECO:0000259" key="14">
    <source>
        <dbReference type="PROSITE" id="PS51384"/>
    </source>
</evidence>
<dbReference type="PANTHER" id="PTHR47354">
    <property type="entry name" value="NADH OXIDOREDUCTASE HCR"/>
    <property type="match status" value="1"/>
</dbReference>
<dbReference type="Gene3D" id="2.40.30.10">
    <property type="entry name" value="Translation factors"/>
    <property type="match status" value="1"/>
</dbReference>
<organism evidence="15 16">
    <name type="scientific">candidate division WWE3 bacterium</name>
    <dbReference type="NCBI Taxonomy" id="2053526"/>
    <lineage>
        <taxon>Bacteria</taxon>
        <taxon>Katanobacteria</taxon>
    </lineage>
</organism>
<keyword evidence="3" id="KW-0285">Flavoprotein</keyword>
<evidence type="ECO:0000256" key="7">
    <source>
        <dbReference type="ARBA" id="ARBA00022827"/>
    </source>
</evidence>
<evidence type="ECO:0000256" key="6">
    <source>
        <dbReference type="ARBA" id="ARBA00022723"/>
    </source>
</evidence>
<dbReference type="Pfam" id="PF00175">
    <property type="entry name" value="NAD_binding_1"/>
    <property type="match status" value="1"/>
</dbReference>
<evidence type="ECO:0000256" key="10">
    <source>
        <dbReference type="ARBA" id="ARBA00023004"/>
    </source>
</evidence>
<evidence type="ECO:0000256" key="13">
    <source>
        <dbReference type="SAM" id="Phobius"/>
    </source>
</evidence>
<dbReference type="InterPro" id="IPR013112">
    <property type="entry name" value="FAD-bd_8"/>
</dbReference>
<feature type="transmembrane region" description="Helical" evidence="13">
    <location>
        <begin position="44"/>
        <end position="63"/>
    </location>
</feature>
<comment type="subcellular location">
    <subcellularLocation>
        <location evidence="2">Membrane</location>
        <topology evidence="2">Multi-pass membrane protein</topology>
    </subcellularLocation>
</comment>
<dbReference type="Pfam" id="PF01794">
    <property type="entry name" value="Ferric_reduct"/>
    <property type="match status" value="1"/>
</dbReference>
<dbReference type="InterPro" id="IPR017927">
    <property type="entry name" value="FAD-bd_FR_type"/>
</dbReference>
<keyword evidence="4 13" id="KW-0812">Transmembrane</keyword>
<protein>
    <submittedName>
        <fullName evidence="15">Ferric reductase-like transmembrane domain-containing protein</fullName>
    </submittedName>
</protein>
<dbReference type="GO" id="GO:0046872">
    <property type="term" value="F:metal ion binding"/>
    <property type="evidence" value="ECO:0007669"/>
    <property type="project" value="UniProtKB-KW"/>
</dbReference>
<dbReference type="InterPro" id="IPR017938">
    <property type="entry name" value="Riboflavin_synthase-like_b-brl"/>
</dbReference>
<evidence type="ECO:0000256" key="3">
    <source>
        <dbReference type="ARBA" id="ARBA00022630"/>
    </source>
</evidence>
<reference evidence="15" key="1">
    <citation type="submission" date="2020-04" db="EMBL/GenBank/DDBJ databases">
        <authorList>
            <person name="Zhang T."/>
        </authorList>
    </citation>
    <scope>NUCLEOTIDE SEQUENCE</scope>
    <source>
        <strain evidence="15">HKST-UBA03</strain>
    </source>
</reference>
<feature type="transmembrane region" description="Helical" evidence="13">
    <location>
        <begin position="185"/>
        <end position="205"/>
    </location>
</feature>
<comment type="cofactor">
    <cofactor evidence="1">
        <name>FAD</name>
        <dbReference type="ChEBI" id="CHEBI:57692"/>
    </cofactor>
</comment>
<dbReference type="AlphaFoldDB" id="A0A955LKS8"/>
<keyword evidence="12 13" id="KW-0472">Membrane</keyword>
<keyword evidence="8 13" id="KW-1133">Transmembrane helix</keyword>
<dbReference type="InterPro" id="IPR050415">
    <property type="entry name" value="MRET"/>
</dbReference>
<dbReference type="SUPFAM" id="SSF63380">
    <property type="entry name" value="Riboflavin synthase domain-like"/>
    <property type="match status" value="1"/>
</dbReference>
<keyword evidence="6" id="KW-0479">Metal-binding</keyword>
<dbReference type="GO" id="GO:0016491">
    <property type="term" value="F:oxidoreductase activity"/>
    <property type="evidence" value="ECO:0007669"/>
    <property type="project" value="UniProtKB-KW"/>
</dbReference>
<keyword evidence="10" id="KW-0408">Iron</keyword>
<evidence type="ECO:0000256" key="9">
    <source>
        <dbReference type="ARBA" id="ARBA00023002"/>
    </source>
</evidence>
<evidence type="ECO:0000256" key="8">
    <source>
        <dbReference type="ARBA" id="ARBA00022989"/>
    </source>
</evidence>
<accession>A0A955LKS8</accession>
<dbReference type="PRINTS" id="PR00410">
    <property type="entry name" value="PHEHYDRXLASE"/>
</dbReference>
<name>A0A955LKS8_UNCKA</name>
<feature type="transmembrane region" description="Helical" evidence="13">
    <location>
        <begin position="118"/>
        <end position="138"/>
    </location>
</feature>
<dbReference type="InterPro" id="IPR013130">
    <property type="entry name" value="Fe3_Rdtase_TM_dom"/>
</dbReference>